<feature type="compositionally biased region" description="Low complexity" evidence="1">
    <location>
        <begin position="169"/>
        <end position="182"/>
    </location>
</feature>
<dbReference type="InterPro" id="IPR024420">
    <property type="entry name" value="TRAPP_III_complex_Trs85"/>
</dbReference>
<reference evidence="2 3" key="2">
    <citation type="journal article" date="2014" name="J. Gen. Appl. Microbiol.">
        <title>The early diverging ascomycetous budding yeast Saitoella complicata has three histone deacetylases belonging to the Clr6, Hos2, and Rpd3 lineages.</title>
        <authorList>
            <person name="Nishida H."/>
            <person name="Matsumoto T."/>
            <person name="Kondo S."/>
            <person name="Hamamoto M."/>
            <person name="Yoshikawa H."/>
        </authorList>
    </citation>
    <scope>NUCLEOTIDE SEQUENCE [LARGE SCALE GENOMIC DNA]</scope>
    <source>
        <strain evidence="2 3">NRRL Y-17804</strain>
    </source>
</reference>
<feature type="region of interest" description="Disordered" evidence="1">
    <location>
        <begin position="387"/>
        <end position="416"/>
    </location>
</feature>
<dbReference type="Pfam" id="PF12739">
    <property type="entry name" value="TRAPPC-Trs85"/>
    <property type="match status" value="1"/>
</dbReference>
<dbReference type="PANTHER" id="PTHR12975">
    <property type="entry name" value="TRANSPORT PROTEIN TRAPP"/>
    <property type="match status" value="1"/>
</dbReference>
<dbReference type="STRING" id="698492.A0A0E9NMA2"/>
<feature type="compositionally biased region" description="Low complexity" evidence="1">
    <location>
        <begin position="389"/>
        <end position="402"/>
    </location>
</feature>
<evidence type="ECO:0000256" key="1">
    <source>
        <dbReference type="SAM" id="MobiDB-lite"/>
    </source>
</evidence>
<evidence type="ECO:0000313" key="3">
    <source>
        <dbReference type="Proteomes" id="UP000033140"/>
    </source>
</evidence>
<organism evidence="2 3">
    <name type="scientific">Saitoella complicata (strain BCRC 22490 / CBS 7301 / JCM 7358 / NBRC 10748 / NRRL Y-17804)</name>
    <dbReference type="NCBI Taxonomy" id="698492"/>
    <lineage>
        <taxon>Eukaryota</taxon>
        <taxon>Fungi</taxon>
        <taxon>Dikarya</taxon>
        <taxon>Ascomycota</taxon>
        <taxon>Taphrinomycotina</taxon>
        <taxon>Taphrinomycotina incertae sedis</taxon>
        <taxon>Saitoella</taxon>
    </lineage>
</organism>
<feature type="region of interest" description="Disordered" evidence="1">
    <location>
        <begin position="1"/>
        <end position="28"/>
    </location>
</feature>
<comment type="caution">
    <text evidence="2">The sequence shown here is derived from an EMBL/GenBank/DDBJ whole genome shotgun (WGS) entry which is preliminary data.</text>
</comment>
<dbReference type="EMBL" id="BACD03000039">
    <property type="protein sequence ID" value="GAO50964.1"/>
    <property type="molecule type" value="Genomic_DNA"/>
</dbReference>
<reference evidence="2 3" key="3">
    <citation type="journal article" date="2015" name="Genome Announc.">
        <title>Draft Genome Sequence of the Archiascomycetous Yeast Saitoella complicata.</title>
        <authorList>
            <person name="Yamauchi K."/>
            <person name="Kondo S."/>
            <person name="Hamamoto M."/>
            <person name="Takahashi Y."/>
            <person name="Ogura Y."/>
            <person name="Hayashi T."/>
            <person name="Nishida H."/>
        </authorList>
    </citation>
    <scope>NUCLEOTIDE SEQUENCE [LARGE SCALE GENOMIC DNA]</scope>
    <source>
        <strain evidence="2 3">NRRL Y-17804</strain>
    </source>
</reference>
<dbReference type="OMA" id="KLADWSM"/>
<name>A0A0E9NMA2_SAICN</name>
<dbReference type="AlphaFoldDB" id="A0A0E9NMA2"/>
<sequence length="665" mass="73852">MSVSSPKTSRFAFGTRSPPLHSRPSTSSQVSLTSLFAGNTSISTDPSQPLSDSRSFIAQAFVPHVAFLASSDADEIAREKGWEDLLDLVRVFGDQVQGKVGIRDSSGQASGYEDFGVRFTTLGSSRSPLQAGGPRSAAPGAQLDAIERLLERHVREYGDHLAQTQLGLSETSSISSSTAPSVTERDDGGTAVQIYPHFLRRVFSSLPVATHETFAHPVACVLAVSSRHPDPISGFTGLYTRCAQTPMPVWVDRGYLRYYLLVHDEDKDDLEESIKVFERIKRQFGLNCWMVRINSRMMYGSDDDVLPVPQSLWMPAQASLDHLDKPKDEERYLSIPDADALKAFVRHLTTEALVPFMERQIQTWDQTIVGPRRGLTGRLSSLSRRYFGSAPSTRTSSPSHTSYDPSTGSYPPTSPEAQMRKMADWAFMLRDWKLANSTYEMLRKEFSSEKAFGQQAGAQEMYAITHLMMLQPLSARTRQEILDPAVDSALYSYLTRSNSPYAALRLLLSVIELLRVRPGSSQDAAALWTIKLLSLQPPLLPPYAHALMVDRVANIYFNKNLSPSSSLPFGSRRRKAAMWAVLAAEAWLGVEEGKKVAEVARRCAKRAGRQFEGNAWDEISFHIRKLIERTSTGEQKGTSVGDELEEKMEKMAVQEAVVDGEKVEV</sequence>
<dbReference type="Proteomes" id="UP000033140">
    <property type="component" value="Unassembled WGS sequence"/>
</dbReference>
<dbReference type="PANTHER" id="PTHR12975:SF6">
    <property type="entry name" value="TRAFFICKING PROTEIN PARTICLE COMPLEX SUBUNIT 8"/>
    <property type="match status" value="1"/>
</dbReference>
<dbReference type="RefSeq" id="XP_019025109.1">
    <property type="nucleotide sequence ID" value="XM_019169368.1"/>
</dbReference>
<evidence type="ECO:0000313" key="2">
    <source>
        <dbReference type="EMBL" id="GAO50964.1"/>
    </source>
</evidence>
<keyword evidence="3" id="KW-1185">Reference proteome</keyword>
<proteinExistence type="predicted"/>
<feature type="region of interest" description="Disordered" evidence="1">
    <location>
        <begin position="169"/>
        <end position="188"/>
    </location>
</feature>
<dbReference type="OrthoDB" id="203724at2759"/>
<gene>
    <name evidence="2" type="ORF">G7K_5080-t1</name>
</gene>
<reference evidence="2 3" key="1">
    <citation type="journal article" date="2011" name="J. Gen. Appl. Microbiol.">
        <title>Draft genome sequencing of the enigmatic yeast Saitoella complicata.</title>
        <authorList>
            <person name="Nishida H."/>
            <person name="Hamamoto M."/>
            <person name="Sugiyama J."/>
        </authorList>
    </citation>
    <scope>NUCLEOTIDE SEQUENCE [LARGE SCALE GENOMIC DNA]</scope>
    <source>
        <strain evidence="2 3">NRRL Y-17804</strain>
    </source>
</reference>
<dbReference type="GO" id="GO:1990072">
    <property type="term" value="C:TRAPPIII protein complex"/>
    <property type="evidence" value="ECO:0007669"/>
    <property type="project" value="TreeGrafter"/>
</dbReference>
<protein>
    <submittedName>
        <fullName evidence="2">Uncharacterized protein</fullName>
    </submittedName>
</protein>
<accession>A0A0E9NMA2</accession>